<keyword evidence="3" id="KW-1185">Reference proteome</keyword>
<evidence type="ECO:0000313" key="3">
    <source>
        <dbReference type="Proteomes" id="UP000314294"/>
    </source>
</evidence>
<accession>A0A4Z2G5K3</accession>
<name>A0A4Z2G5K3_9TELE</name>
<evidence type="ECO:0000256" key="1">
    <source>
        <dbReference type="SAM" id="MobiDB-lite"/>
    </source>
</evidence>
<dbReference type="AlphaFoldDB" id="A0A4Z2G5K3"/>
<sequence>MITLYTKAPQLRKLIKSMGSDQREACWWADRVERDASQALPDLATEHLGKCGQTDESRLGAPPPKGRRGYAEIPLG</sequence>
<proteinExistence type="predicted"/>
<dbReference type="EMBL" id="SRLO01000693">
    <property type="protein sequence ID" value="TNN48521.1"/>
    <property type="molecule type" value="Genomic_DNA"/>
</dbReference>
<protein>
    <submittedName>
        <fullName evidence="2">Uncharacterized protein</fullName>
    </submittedName>
</protein>
<feature type="compositionally biased region" description="Basic and acidic residues" evidence="1">
    <location>
        <begin position="46"/>
        <end position="58"/>
    </location>
</feature>
<gene>
    <name evidence="2" type="ORF">EYF80_041265</name>
</gene>
<evidence type="ECO:0000313" key="2">
    <source>
        <dbReference type="EMBL" id="TNN48521.1"/>
    </source>
</evidence>
<dbReference type="Proteomes" id="UP000314294">
    <property type="component" value="Unassembled WGS sequence"/>
</dbReference>
<reference evidence="2 3" key="1">
    <citation type="submission" date="2019-03" db="EMBL/GenBank/DDBJ databases">
        <title>First draft genome of Liparis tanakae, snailfish: a comprehensive survey of snailfish specific genes.</title>
        <authorList>
            <person name="Kim W."/>
            <person name="Song I."/>
            <person name="Jeong J.-H."/>
            <person name="Kim D."/>
            <person name="Kim S."/>
            <person name="Ryu S."/>
            <person name="Song J.Y."/>
            <person name="Lee S.K."/>
        </authorList>
    </citation>
    <scope>NUCLEOTIDE SEQUENCE [LARGE SCALE GENOMIC DNA]</scope>
    <source>
        <tissue evidence="2">Muscle</tissue>
    </source>
</reference>
<organism evidence="2 3">
    <name type="scientific">Liparis tanakae</name>
    <name type="common">Tanaka's snailfish</name>
    <dbReference type="NCBI Taxonomy" id="230148"/>
    <lineage>
        <taxon>Eukaryota</taxon>
        <taxon>Metazoa</taxon>
        <taxon>Chordata</taxon>
        <taxon>Craniata</taxon>
        <taxon>Vertebrata</taxon>
        <taxon>Euteleostomi</taxon>
        <taxon>Actinopterygii</taxon>
        <taxon>Neopterygii</taxon>
        <taxon>Teleostei</taxon>
        <taxon>Neoteleostei</taxon>
        <taxon>Acanthomorphata</taxon>
        <taxon>Eupercaria</taxon>
        <taxon>Perciformes</taxon>
        <taxon>Cottioidei</taxon>
        <taxon>Cottales</taxon>
        <taxon>Liparidae</taxon>
        <taxon>Liparis</taxon>
    </lineage>
</organism>
<comment type="caution">
    <text evidence="2">The sequence shown here is derived from an EMBL/GenBank/DDBJ whole genome shotgun (WGS) entry which is preliminary data.</text>
</comment>
<feature type="region of interest" description="Disordered" evidence="1">
    <location>
        <begin position="46"/>
        <end position="76"/>
    </location>
</feature>